<accession>A0ABS8PKR9</accession>
<evidence type="ECO:0000256" key="5">
    <source>
        <dbReference type="ARBA" id="ARBA00023136"/>
    </source>
</evidence>
<feature type="transmembrane region" description="Helical" evidence="6">
    <location>
        <begin position="295"/>
        <end position="322"/>
    </location>
</feature>
<evidence type="ECO:0000259" key="7">
    <source>
        <dbReference type="Pfam" id="PF02687"/>
    </source>
</evidence>
<feature type="transmembrane region" description="Helical" evidence="6">
    <location>
        <begin position="437"/>
        <end position="458"/>
    </location>
</feature>
<feature type="transmembrane region" description="Helical" evidence="6">
    <location>
        <begin position="764"/>
        <end position="788"/>
    </location>
</feature>
<feature type="domain" description="MacB-like periplasmic core" evidence="8">
    <location>
        <begin position="20"/>
        <end position="249"/>
    </location>
</feature>
<dbReference type="PANTHER" id="PTHR30572:SF18">
    <property type="entry name" value="ABC-TYPE MACROLIDE FAMILY EXPORT SYSTEM PERMEASE COMPONENT 2"/>
    <property type="match status" value="1"/>
</dbReference>
<feature type="transmembrane region" description="Helical" evidence="6">
    <location>
        <begin position="342"/>
        <end position="368"/>
    </location>
</feature>
<sequence length="805" mass="89161">MIRNYIKTAWRNIVQKKTFSFINITGLAIGMGAALLLFIVVRYELSYDRTQPDYERIYRIVTDDRFSDGTTHNPGVPVPALEHLRARFPNLSFGAINATYQSAVNVPDANGNETAFIENTGIFFCEPQFFNLFRSRWIHGNASVLDAPNTVVLSSATARKYFKTEANSLGKTLKLDHHIPLKVAGIISDPPGNTDFPLQVLISMKTIKQHPGQYYYNEDCWGCVSSNFQVYAKLPPGVSEETINRQLAQFSKEQYSRDKRGASSKKINTLQPLSDLHFNLQYETLGDHRTSRTTLVTLSLIAVFILLMAGINFVNLATVQGITRAKEMGVRKVLGSGRKQIFWQMMGETALLVLIALMVAFLLAWIALPHIKHIASIQETLTLLNGANIGLLLAIGLLVAFLAGLYPALVLSGFKPATVFNQKVITLKSGGVSVRKVLVVFQFAVTQVLMVGTIVAVAQMGFVRKMDLGFNKDAILLLNSSTDSVSLARQEAFAGALRNVPGVQQLSFQSDAPTSDNNSSTNFAFDHRPDESFQVYLKFADTAYLKTYQMSLLAGTNYAASDTVKEGVINETLARMLGVTNMKDAVGKSLKIGNSSWIQITGVVKDFKANSLKQEVKPMFISTQKKLYGQIGIKLHANNLNAAKDNVETVWKQYYPEYAYNAVFLDEAIERFYQQDTQLSLLYKIFAGLAMLIACLGLYGLVSFMVVQKTKEVGVRKVLGASTGSLVLMLSKEFFILIGISFLLAAPAAWYMMRNWLDDFVYRIPLHAGFFIAGVGIALIIAFVSVAYKAFRAAMADPVKSLRTE</sequence>
<dbReference type="InterPro" id="IPR025857">
    <property type="entry name" value="MacB_PCD"/>
</dbReference>
<evidence type="ECO:0000313" key="10">
    <source>
        <dbReference type="Proteomes" id="UP001199816"/>
    </source>
</evidence>
<feature type="domain" description="MacB-like periplasmic core" evidence="8">
    <location>
        <begin position="459"/>
        <end position="624"/>
    </location>
</feature>
<dbReference type="Pfam" id="PF12704">
    <property type="entry name" value="MacB_PCD"/>
    <property type="match status" value="2"/>
</dbReference>
<comment type="subcellular location">
    <subcellularLocation>
        <location evidence="1">Cell membrane</location>
        <topology evidence="1">Multi-pass membrane protein</topology>
    </subcellularLocation>
</comment>
<evidence type="ECO:0000256" key="3">
    <source>
        <dbReference type="ARBA" id="ARBA00022692"/>
    </source>
</evidence>
<dbReference type="PANTHER" id="PTHR30572">
    <property type="entry name" value="MEMBRANE COMPONENT OF TRANSPORTER-RELATED"/>
    <property type="match status" value="1"/>
</dbReference>
<protein>
    <submittedName>
        <fullName evidence="9">ABC transporter permease</fullName>
    </submittedName>
</protein>
<reference evidence="9 10" key="1">
    <citation type="submission" date="2021-11" db="EMBL/GenBank/DDBJ databases">
        <title>Genomic of Niabella pedocola.</title>
        <authorList>
            <person name="Wu T."/>
        </authorList>
    </citation>
    <scope>NUCLEOTIDE SEQUENCE [LARGE SCALE GENOMIC DNA]</scope>
    <source>
        <strain evidence="9 10">JCM 31011</strain>
    </source>
</reference>
<keyword evidence="5 6" id="KW-0472">Membrane</keyword>
<evidence type="ECO:0000259" key="8">
    <source>
        <dbReference type="Pfam" id="PF12704"/>
    </source>
</evidence>
<name>A0ABS8PKR9_9BACT</name>
<keyword evidence="10" id="KW-1185">Reference proteome</keyword>
<keyword evidence="4 6" id="KW-1133">Transmembrane helix</keyword>
<dbReference type="InterPro" id="IPR003838">
    <property type="entry name" value="ABC3_permease_C"/>
</dbReference>
<dbReference type="InterPro" id="IPR050250">
    <property type="entry name" value="Macrolide_Exporter_MacB"/>
</dbReference>
<organism evidence="9 10">
    <name type="scientific">Niabella pedocola</name>
    <dbReference type="NCBI Taxonomy" id="1752077"/>
    <lineage>
        <taxon>Bacteria</taxon>
        <taxon>Pseudomonadati</taxon>
        <taxon>Bacteroidota</taxon>
        <taxon>Chitinophagia</taxon>
        <taxon>Chitinophagales</taxon>
        <taxon>Chitinophagaceae</taxon>
        <taxon>Niabella</taxon>
    </lineage>
</organism>
<comment type="caution">
    <text evidence="9">The sequence shown here is derived from an EMBL/GenBank/DDBJ whole genome shotgun (WGS) entry which is preliminary data.</text>
</comment>
<dbReference type="Proteomes" id="UP001199816">
    <property type="component" value="Unassembled WGS sequence"/>
</dbReference>
<evidence type="ECO:0000256" key="1">
    <source>
        <dbReference type="ARBA" id="ARBA00004651"/>
    </source>
</evidence>
<feature type="transmembrane region" description="Helical" evidence="6">
    <location>
        <begin position="681"/>
        <end position="702"/>
    </location>
</feature>
<feature type="transmembrane region" description="Helical" evidence="6">
    <location>
        <begin position="20"/>
        <end position="41"/>
    </location>
</feature>
<feature type="domain" description="ABC3 transporter permease C-terminal" evidence="7">
    <location>
        <begin position="685"/>
        <end position="794"/>
    </location>
</feature>
<feature type="transmembrane region" description="Helical" evidence="6">
    <location>
        <begin position="389"/>
        <end position="409"/>
    </location>
</feature>
<evidence type="ECO:0000313" key="9">
    <source>
        <dbReference type="EMBL" id="MCD2421339.1"/>
    </source>
</evidence>
<feature type="transmembrane region" description="Helical" evidence="6">
    <location>
        <begin position="734"/>
        <end position="752"/>
    </location>
</feature>
<proteinExistence type="predicted"/>
<keyword evidence="2" id="KW-1003">Cell membrane</keyword>
<gene>
    <name evidence="9" type="ORF">LQ567_01095</name>
</gene>
<feature type="domain" description="ABC3 transporter permease C-terminal" evidence="7">
    <location>
        <begin position="300"/>
        <end position="413"/>
    </location>
</feature>
<evidence type="ECO:0000256" key="2">
    <source>
        <dbReference type="ARBA" id="ARBA00022475"/>
    </source>
</evidence>
<evidence type="ECO:0000256" key="4">
    <source>
        <dbReference type="ARBA" id="ARBA00022989"/>
    </source>
</evidence>
<dbReference type="Pfam" id="PF02687">
    <property type="entry name" value="FtsX"/>
    <property type="match status" value="2"/>
</dbReference>
<dbReference type="EMBL" id="JAJNEC010000002">
    <property type="protein sequence ID" value="MCD2421339.1"/>
    <property type="molecule type" value="Genomic_DNA"/>
</dbReference>
<evidence type="ECO:0000256" key="6">
    <source>
        <dbReference type="SAM" id="Phobius"/>
    </source>
</evidence>
<keyword evidence="3 6" id="KW-0812">Transmembrane</keyword>
<dbReference type="RefSeq" id="WP_231002245.1">
    <property type="nucleotide sequence ID" value="NZ_JAJNEC010000002.1"/>
</dbReference>